<name>A0ABW2WXX1_9ACTN</name>
<dbReference type="Proteomes" id="UP001596915">
    <property type="component" value="Unassembled WGS sequence"/>
</dbReference>
<gene>
    <name evidence="2" type="ORF">ACFQ2K_29855</name>
</gene>
<evidence type="ECO:0000256" key="1">
    <source>
        <dbReference type="SAM" id="MobiDB-lite"/>
    </source>
</evidence>
<sequence>MPEPAPPARNPTDPSRTGRPSALPYEEVTEPGYPASYTAGLRIETTGDGAVLTGTCPRCRCTTVYTWTRSVVRAAPRAGRAGGAGPGFVPVPVLCVCTTEHPGRPGDEEGCGAYWNILLERERR</sequence>
<organism evidence="2 3">
    <name type="scientific">Streptomyces sanglieri</name>
    <dbReference type="NCBI Taxonomy" id="193460"/>
    <lineage>
        <taxon>Bacteria</taxon>
        <taxon>Bacillati</taxon>
        <taxon>Actinomycetota</taxon>
        <taxon>Actinomycetes</taxon>
        <taxon>Kitasatosporales</taxon>
        <taxon>Streptomycetaceae</taxon>
        <taxon>Streptomyces</taxon>
    </lineage>
</organism>
<keyword evidence="3" id="KW-1185">Reference proteome</keyword>
<comment type="caution">
    <text evidence="2">The sequence shown here is derived from an EMBL/GenBank/DDBJ whole genome shotgun (WGS) entry which is preliminary data.</text>
</comment>
<evidence type="ECO:0000313" key="3">
    <source>
        <dbReference type="Proteomes" id="UP001596915"/>
    </source>
</evidence>
<proteinExistence type="predicted"/>
<dbReference type="EMBL" id="JBHTGL010000008">
    <property type="protein sequence ID" value="MFD0626289.1"/>
    <property type="molecule type" value="Genomic_DNA"/>
</dbReference>
<feature type="region of interest" description="Disordered" evidence="1">
    <location>
        <begin position="1"/>
        <end position="32"/>
    </location>
</feature>
<accession>A0ABW2WXX1</accession>
<reference evidence="3" key="1">
    <citation type="journal article" date="2019" name="Int. J. Syst. Evol. Microbiol.">
        <title>The Global Catalogue of Microorganisms (GCM) 10K type strain sequencing project: providing services to taxonomists for standard genome sequencing and annotation.</title>
        <authorList>
            <consortium name="The Broad Institute Genomics Platform"/>
            <consortium name="The Broad Institute Genome Sequencing Center for Infectious Disease"/>
            <person name="Wu L."/>
            <person name="Ma J."/>
        </authorList>
    </citation>
    <scope>NUCLEOTIDE SEQUENCE [LARGE SCALE GENOMIC DNA]</scope>
    <source>
        <strain evidence="3">JCM 12607</strain>
    </source>
</reference>
<evidence type="ECO:0000313" key="2">
    <source>
        <dbReference type="EMBL" id="MFD0626289.1"/>
    </source>
</evidence>
<protein>
    <submittedName>
        <fullName evidence="2">Uncharacterized protein</fullName>
    </submittedName>
</protein>